<comment type="similarity">
    <text evidence="2">Belongs to the PAF1 family.</text>
</comment>
<dbReference type="PANTHER" id="PTHR23188:SF12">
    <property type="entry name" value="RNA POLYMERASE II-ASSOCIATED FACTOR 1 HOMOLOG"/>
    <property type="match status" value="1"/>
</dbReference>
<evidence type="ECO:0000256" key="4">
    <source>
        <dbReference type="SAM" id="MobiDB-lite"/>
    </source>
</evidence>
<feature type="region of interest" description="Disordered" evidence="4">
    <location>
        <begin position="405"/>
        <end position="430"/>
    </location>
</feature>
<dbReference type="OrthoDB" id="10260285at2759"/>
<dbReference type="GO" id="GO:0000993">
    <property type="term" value="F:RNA polymerase II complex binding"/>
    <property type="evidence" value="ECO:0007669"/>
    <property type="project" value="TreeGrafter"/>
</dbReference>
<evidence type="ECO:0000256" key="1">
    <source>
        <dbReference type="ARBA" id="ARBA00004123"/>
    </source>
</evidence>
<keyword evidence="6" id="KW-1185">Reference proteome</keyword>
<reference evidence="5 6" key="1">
    <citation type="submission" date="2016-02" db="EMBL/GenBank/DDBJ databases">
        <title>Comparative genomic and transcriptomic foundation for Pichia pastoris.</title>
        <authorList>
            <person name="Love K.R."/>
            <person name="Shah K.A."/>
            <person name="Whittaker C.A."/>
            <person name="Wu J."/>
            <person name="Bartlett M.C."/>
            <person name="Ma D."/>
            <person name="Leeson R.L."/>
            <person name="Priest M."/>
            <person name="Young S.K."/>
            <person name="Love J.C."/>
        </authorList>
    </citation>
    <scope>NUCLEOTIDE SEQUENCE [LARGE SCALE GENOMIC DNA]</scope>
    <source>
        <strain evidence="5 6">ATCC 28485</strain>
    </source>
</reference>
<evidence type="ECO:0000256" key="3">
    <source>
        <dbReference type="ARBA" id="ARBA00023242"/>
    </source>
</evidence>
<dbReference type="PANTHER" id="PTHR23188">
    <property type="entry name" value="RNA POLYMERASE II-ASSOCIATED FACTOR 1 HOMOLOG"/>
    <property type="match status" value="1"/>
</dbReference>
<proteinExistence type="inferred from homology"/>
<feature type="compositionally biased region" description="Basic and acidic residues" evidence="4">
    <location>
        <begin position="410"/>
        <end position="419"/>
    </location>
</feature>
<evidence type="ECO:0000256" key="2">
    <source>
        <dbReference type="ARBA" id="ARBA00007560"/>
    </source>
</evidence>
<accession>A0A1B2JIQ3</accession>
<dbReference type="AlphaFoldDB" id="A0A1B2JIQ3"/>
<sequence length="430" mass="50113">MLIWANDLFEEELQFCLCSAKMQLSFVFCRLSQFQLLMTSSKSRQDYIAKVRYQNDLPAPPCPPKLLKYEIEKEAPRKEFLKDCKLLSTLFSKDNFRYLMNETSDGLEVNYLRIPGIIENEKSFGKLFSSYKNLAIENLHPDDRLLLVDPNKSATLNEEPPVFFLRRPQYVSDGEKINMQNPTNKRKHQEMEDTNPRSQLHSVERTFDEVIDPRNKNRLQGLIHPRKKIKAVKAWHFYPDTSTFDQVFHSLKFVGSASLSKDRPLNQQLGQVCESDSTSVNAAILTSLFKPIEINPYNKWISLYAVTDRLLAENFRKSLNSIKDGNIVHRHVVYDHIKDFDQIFRGHKKFFEEFAISFDDNSDRAFFVPIAGRLELKKKRIAPGLVDVVNRTNYAHIGMDLRNPSTQETAIRDSRREQYDPVNYSSIQEE</sequence>
<keyword evidence="3" id="KW-0539">Nucleus</keyword>
<gene>
    <name evidence="5" type="primary">PAF1</name>
    <name evidence="5" type="ORF">ATY40_BA7504379</name>
</gene>
<dbReference type="InterPro" id="IPR007133">
    <property type="entry name" value="RNA_pol_II-assoc_Paf1"/>
</dbReference>
<feature type="region of interest" description="Disordered" evidence="4">
    <location>
        <begin position="175"/>
        <end position="204"/>
    </location>
</feature>
<dbReference type="EMBL" id="CP014587">
    <property type="protein sequence ID" value="ANZ77924.1"/>
    <property type="molecule type" value="Genomic_DNA"/>
</dbReference>
<evidence type="ECO:0000313" key="6">
    <source>
        <dbReference type="Proteomes" id="UP000094565"/>
    </source>
</evidence>
<dbReference type="GO" id="GO:0006368">
    <property type="term" value="P:transcription elongation by RNA polymerase II"/>
    <property type="evidence" value="ECO:0007669"/>
    <property type="project" value="InterPro"/>
</dbReference>
<protein>
    <submittedName>
        <fullName evidence="5">BA75_04379T0</fullName>
    </submittedName>
</protein>
<comment type="subcellular location">
    <subcellularLocation>
        <location evidence="1">Nucleus</location>
    </subcellularLocation>
</comment>
<name>A0A1B2JIQ3_PICPA</name>
<dbReference type="Proteomes" id="UP000094565">
    <property type="component" value="Chromosome 4"/>
</dbReference>
<dbReference type="GO" id="GO:0003682">
    <property type="term" value="F:chromatin binding"/>
    <property type="evidence" value="ECO:0007669"/>
    <property type="project" value="TreeGrafter"/>
</dbReference>
<dbReference type="GO" id="GO:0016593">
    <property type="term" value="C:Cdc73/Paf1 complex"/>
    <property type="evidence" value="ECO:0007669"/>
    <property type="project" value="InterPro"/>
</dbReference>
<dbReference type="Pfam" id="PF03985">
    <property type="entry name" value="Paf1"/>
    <property type="match status" value="1"/>
</dbReference>
<organism evidence="5 6">
    <name type="scientific">Komagataella pastoris</name>
    <name type="common">Yeast</name>
    <name type="synonym">Pichia pastoris</name>
    <dbReference type="NCBI Taxonomy" id="4922"/>
    <lineage>
        <taxon>Eukaryota</taxon>
        <taxon>Fungi</taxon>
        <taxon>Dikarya</taxon>
        <taxon>Ascomycota</taxon>
        <taxon>Saccharomycotina</taxon>
        <taxon>Pichiomycetes</taxon>
        <taxon>Pichiales</taxon>
        <taxon>Pichiaceae</taxon>
        <taxon>Komagataella</taxon>
    </lineage>
</organism>
<evidence type="ECO:0000313" key="5">
    <source>
        <dbReference type="EMBL" id="ANZ77924.1"/>
    </source>
</evidence>